<dbReference type="EMBL" id="JALNTZ010000001">
    <property type="protein sequence ID" value="KAJ3666370.1"/>
    <property type="molecule type" value="Genomic_DNA"/>
</dbReference>
<accession>A0AA38J2L6</accession>
<comment type="caution">
    <text evidence="1">The sequence shown here is derived from an EMBL/GenBank/DDBJ whole genome shotgun (WGS) entry which is preliminary data.</text>
</comment>
<dbReference type="Proteomes" id="UP001168821">
    <property type="component" value="Unassembled WGS sequence"/>
</dbReference>
<name>A0AA38J2L6_9CUCU</name>
<evidence type="ECO:0000313" key="2">
    <source>
        <dbReference type="Proteomes" id="UP001168821"/>
    </source>
</evidence>
<gene>
    <name evidence="1" type="ORF">Zmor_001814</name>
</gene>
<sequence>MVNFSNSEHVDMVIFYGIADGNARLSRELWIEHFPNRAISCARTFTSMVQHLRYHGTFKPQTHNLNRNRTERILQAEKQILDRVEEDPNIST</sequence>
<organism evidence="1 2">
    <name type="scientific">Zophobas morio</name>
    <dbReference type="NCBI Taxonomy" id="2755281"/>
    <lineage>
        <taxon>Eukaryota</taxon>
        <taxon>Metazoa</taxon>
        <taxon>Ecdysozoa</taxon>
        <taxon>Arthropoda</taxon>
        <taxon>Hexapoda</taxon>
        <taxon>Insecta</taxon>
        <taxon>Pterygota</taxon>
        <taxon>Neoptera</taxon>
        <taxon>Endopterygota</taxon>
        <taxon>Coleoptera</taxon>
        <taxon>Polyphaga</taxon>
        <taxon>Cucujiformia</taxon>
        <taxon>Tenebrionidae</taxon>
        <taxon>Zophobas</taxon>
    </lineage>
</organism>
<keyword evidence="2" id="KW-1185">Reference proteome</keyword>
<evidence type="ECO:0008006" key="3">
    <source>
        <dbReference type="Google" id="ProtNLM"/>
    </source>
</evidence>
<dbReference type="AlphaFoldDB" id="A0AA38J2L6"/>
<protein>
    <recommendedName>
        <fullName evidence="3">DUF4817 domain-containing protein</fullName>
    </recommendedName>
</protein>
<evidence type="ECO:0000313" key="1">
    <source>
        <dbReference type="EMBL" id="KAJ3666370.1"/>
    </source>
</evidence>
<reference evidence="1" key="1">
    <citation type="journal article" date="2023" name="G3 (Bethesda)">
        <title>Whole genome assemblies of Zophobas morio and Tenebrio molitor.</title>
        <authorList>
            <person name="Kaur S."/>
            <person name="Stinson S.A."/>
            <person name="diCenzo G.C."/>
        </authorList>
    </citation>
    <scope>NUCLEOTIDE SEQUENCE</scope>
    <source>
        <strain evidence="1">QUZm001</strain>
    </source>
</reference>
<proteinExistence type="predicted"/>